<dbReference type="PANTHER" id="PTHR11895">
    <property type="entry name" value="TRANSAMIDASE"/>
    <property type="match status" value="1"/>
</dbReference>
<name>A0A7W8D1A1_9FIRM</name>
<dbReference type="InterPro" id="IPR020556">
    <property type="entry name" value="Amidase_CS"/>
</dbReference>
<dbReference type="GO" id="GO:0050567">
    <property type="term" value="F:glutaminyl-tRNA synthase (glutamine-hydrolyzing) activity"/>
    <property type="evidence" value="ECO:0007669"/>
    <property type="project" value="UniProtKB-EC"/>
</dbReference>
<reference evidence="2 3" key="1">
    <citation type="submission" date="2020-08" db="EMBL/GenBank/DDBJ databases">
        <title>Genomic Encyclopedia of Type Strains, Phase IV (KMG-IV): sequencing the most valuable type-strain genomes for metagenomic binning, comparative biology and taxonomic classification.</title>
        <authorList>
            <person name="Goeker M."/>
        </authorList>
    </citation>
    <scope>NUCLEOTIDE SEQUENCE [LARGE SCALE GENOMIC DNA]</scope>
    <source>
        <strain evidence="2 3">DSM 26963</strain>
    </source>
</reference>
<comment type="caution">
    <text evidence="2">The sequence shown here is derived from an EMBL/GenBank/DDBJ whole genome shotgun (WGS) entry which is preliminary data.</text>
</comment>
<dbReference type="PROSITE" id="PS00571">
    <property type="entry name" value="AMIDASES"/>
    <property type="match status" value="1"/>
</dbReference>
<evidence type="ECO:0000259" key="1">
    <source>
        <dbReference type="Pfam" id="PF01425"/>
    </source>
</evidence>
<evidence type="ECO:0000313" key="2">
    <source>
        <dbReference type="EMBL" id="MBB5185131.1"/>
    </source>
</evidence>
<dbReference type="InterPro" id="IPR000120">
    <property type="entry name" value="Amidase"/>
</dbReference>
<dbReference type="EC" id="6.3.5.6" evidence="2"/>
<dbReference type="GO" id="GO:0016740">
    <property type="term" value="F:transferase activity"/>
    <property type="evidence" value="ECO:0007669"/>
    <property type="project" value="UniProtKB-KW"/>
</dbReference>
<evidence type="ECO:0000313" key="3">
    <source>
        <dbReference type="Proteomes" id="UP000521313"/>
    </source>
</evidence>
<keyword evidence="2" id="KW-0436">Ligase</keyword>
<dbReference type="GO" id="GO:0050566">
    <property type="term" value="F:asparaginyl-tRNA synthase (glutamine-hydrolyzing) activity"/>
    <property type="evidence" value="ECO:0007669"/>
    <property type="project" value="UniProtKB-EC"/>
</dbReference>
<dbReference type="EC" id="6.3.5.7" evidence="2"/>
<dbReference type="EMBL" id="JACHHD010000010">
    <property type="protein sequence ID" value="MBB5185131.1"/>
    <property type="molecule type" value="Genomic_DNA"/>
</dbReference>
<sequence length="452" mass="49863">MRFKDSIDFQELTRKWHTADEKIHAVASWCDWKEDSSFYVAVKDNISVAGTLMQAGSHILEGYRPVYDATVISQLRKHGASVFCKSKMDELGMGDTGLNTGGTPILNPYDLSRITGGSSGGSAALVANGCCPLAIGTDTGDSIRQPASYTGTIGVKPTYGRISRYGVLPYANSMDTVGFFTTCIEDAAYALEILEGRDPKDMTSSAMLPGHYKRSLDSNLAGKKIGIFRSVMDTIKNPVFQKSFEDLIHHLEKKGAHLIWVDLDSKWLDLVDPVYKTIANAEACSNHACLDGLRYGLQPIENTVEESIKHARTTGFSSLVKKRFIYGAYSLYEENQKDLFEKAQRIRRQIVQEYRAALEDLDVLLALSTPDIAPEIAEMDRSGMQIESISISHLKLDNLAGTPSLSLPLGFKQGCPFGLCVRSDRFQEQKMFDIAKAIEEYTGFAGLCVEAI</sequence>
<proteinExistence type="predicted"/>
<dbReference type="Gene3D" id="3.90.1300.10">
    <property type="entry name" value="Amidase signature (AS) domain"/>
    <property type="match status" value="1"/>
</dbReference>
<dbReference type="RefSeq" id="WP_183375729.1">
    <property type="nucleotide sequence ID" value="NZ_JACHHD010000010.1"/>
</dbReference>
<dbReference type="InterPro" id="IPR023631">
    <property type="entry name" value="Amidase_dom"/>
</dbReference>
<keyword evidence="2" id="KW-0808">Transferase</keyword>
<protein>
    <submittedName>
        <fullName evidence="2">Aspartyl-tRNA(Asn)/glutamyl-tRNA(Gln) amidotransferase subunit A</fullName>
        <ecNumber evidence="2">6.3.5.6</ecNumber>
        <ecNumber evidence="2">6.3.5.7</ecNumber>
    </submittedName>
</protein>
<dbReference type="Proteomes" id="UP000521313">
    <property type="component" value="Unassembled WGS sequence"/>
</dbReference>
<dbReference type="Pfam" id="PF01425">
    <property type="entry name" value="Amidase"/>
    <property type="match status" value="1"/>
</dbReference>
<dbReference type="PANTHER" id="PTHR11895:SF151">
    <property type="entry name" value="GLUTAMYL-TRNA(GLN) AMIDOTRANSFERASE SUBUNIT A"/>
    <property type="match status" value="1"/>
</dbReference>
<dbReference type="AlphaFoldDB" id="A0A7W8D1A1"/>
<organism evidence="2 3">
    <name type="scientific">Faecalicoccus acidiformans</name>
    <dbReference type="NCBI Taxonomy" id="915173"/>
    <lineage>
        <taxon>Bacteria</taxon>
        <taxon>Bacillati</taxon>
        <taxon>Bacillota</taxon>
        <taxon>Erysipelotrichia</taxon>
        <taxon>Erysipelotrichales</taxon>
        <taxon>Erysipelotrichaceae</taxon>
        <taxon>Faecalicoccus</taxon>
    </lineage>
</organism>
<gene>
    <name evidence="2" type="ORF">HNQ43_001180</name>
</gene>
<feature type="domain" description="Amidase" evidence="1">
    <location>
        <begin position="40"/>
        <end position="430"/>
    </location>
</feature>
<accession>A0A7W8D1A1</accession>
<dbReference type="InterPro" id="IPR036928">
    <property type="entry name" value="AS_sf"/>
</dbReference>
<dbReference type="SUPFAM" id="SSF75304">
    <property type="entry name" value="Amidase signature (AS) enzymes"/>
    <property type="match status" value="1"/>
</dbReference>